<proteinExistence type="predicted"/>
<dbReference type="Gene3D" id="3.40.50.300">
    <property type="entry name" value="P-loop containing nucleotide triphosphate hydrolases"/>
    <property type="match status" value="2"/>
</dbReference>
<dbReference type="PROSITE" id="PS00211">
    <property type="entry name" value="ABC_TRANSPORTER_1"/>
    <property type="match status" value="1"/>
</dbReference>
<dbReference type="InterPro" id="IPR017871">
    <property type="entry name" value="ABC_transporter-like_CS"/>
</dbReference>
<dbReference type="InterPro" id="IPR003439">
    <property type="entry name" value="ABC_transporter-like_ATP-bd"/>
</dbReference>
<feature type="domain" description="ABC transporter" evidence="5">
    <location>
        <begin position="259"/>
        <end position="504"/>
    </location>
</feature>
<evidence type="ECO:0000256" key="4">
    <source>
        <dbReference type="ARBA" id="ARBA00022840"/>
    </source>
</evidence>
<feature type="domain" description="ABC transporter" evidence="5">
    <location>
        <begin position="13"/>
        <end position="249"/>
    </location>
</feature>
<dbReference type="InterPro" id="IPR003593">
    <property type="entry name" value="AAA+_ATPase"/>
</dbReference>
<evidence type="ECO:0000313" key="6">
    <source>
        <dbReference type="EMBL" id="MFC7309671.1"/>
    </source>
</evidence>
<sequence length="523" mass="56083">MSTPTRNSVPPLVEAVGITKRYGPTTALQDGQLTVLQGESHALVGRNGAGKSTLVQILTGLQAADAGTVRFDGAPAPALADRDAWRAKVACVYQKPTVVPELTVAENLFINRQPTGRGGFISWRRLHAEAAEVLDTWDVRVDPDVRTAELSVEDRQMVEIARALSFGARFIILDEPTAQLDNREIERLFDRMRALQESGVTFLFISHHLQEVYEVCQAVTVLRDARWITTAPVAQLPRPALVEAMAGEAIADRARAARPPVPDGAPVLLDVRALSGEVYEGIDLTVRSGEVVGLAGSSGSGKIRLAETLAGLHRPRSGSARLDSVELPFGDVNATLRAGVGCVPRDRHEQGLVPGMTIGDNATMSVLDRLGRSGFVGTERRRAFAADLIERLDIHAEGPQQPVSDLSGGNAQKVVMARALASEPRLLILINPTAGVDVKSKESLLARMDGAREDGTAVLVVSDELDDLRRCDRVLVLFHGRIVAEHPAGWHDHELIASIEGVAADAARQAGAPRQAAEGESRG</sequence>
<name>A0ABW2JU21_9ACTN</name>
<dbReference type="Pfam" id="PF00005">
    <property type="entry name" value="ABC_tran"/>
    <property type="match status" value="2"/>
</dbReference>
<comment type="caution">
    <text evidence="6">The sequence shown here is derived from an EMBL/GenBank/DDBJ whole genome shotgun (WGS) entry which is preliminary data.</text>
</comment>
<protein>
    <submittedName>
        <fullName evidence="6">Sugar ABC transporter ATP-binding protein</fullName>
    </submittedName>
</protein>
<dbReference type="CDD" id="cd03215">
    <property type="entry name" value="ABC_Carb_Monos_II"/>
    <property type="match status" value="1"/>
</dbReference>
<keyword evidence="7" id="KW-1185">Reference proteome</keyword>
<keyword evidence="2" id="KW-0677">Repeat</keyword>
<dbReference type="Proteomes" id="UP001596523">
    <property type="component" value="Unassembled WGS sequence"/>
</dbReference>
<dbReference type="EMBL" id="JBHTCF010000023">
    <property type="protein sequence ID" value="MFC7309671.1"/>
    <property type="molecule type" value="Genomic_DNA"/>
</dbReference>
<accession>A0ABW2JU21</accession>
<evidence type="ECO:0000256" key="3">
    <source>
        <dbReference type="ARBA" id="ARBA00022741"/>
    </source>
</evidence>
<organism evidence="6 7">
    <name type="scientific">Streptomyces monticola</name>
    <dbReference type="NCBI Taxonomy" id="2666263"/>
    <lineage>
        <taxon>Bacteria</taxon>
        <taxon>Bacillati</taxon>
        <taxon>Actinomycetota</taxon>
        <taxon>Actinomycetes</taxon>
        <taxon>Kitasatosporales</taxon>
        <taxon>Streptomycetaceae</taxon>
        <taxon>Streptomyces</taxon>
    </lineage>
</organism>
<evidence type="ECO:0000256" key="1">
    <source>
        <dbReference type="ARBA" id="ARBA00022448"/>
    </source>
</evidence>
<dbReference type="GO" id="GO:0005524">
    <property type="term" value="F:ATP binding"/>
    <property type="evidence" value="ECO:0007669"/>
    <property type="project" value="UniProtKB-KW"/>
</dbReference>
<dbReference type="SUPFAM" id="SSF52540">
    <property type="entry name" value="P-loop containing nucleoside triphosphate hydrolases"/>
    <property type="match status" value="2"/>
</dbReference>
<evidence type="ECO:0000313" key="7">
    <source>
        <dbReference type="Proteomes" id="UP001596523"/>
    </source>
</evidence>
<evidence type="ECO:0000256" key="2">
    <source>
        <dbReference type="ARBA" id="ARBA00022737"/>
    </source>
</evidence>
<dbReference type="PANTHER" id="PTHR43790:SF9">
    <property type="entry name" value="GALACTOFURANOSE TRANSPORTER ATP-BINDING PROTEIN YTFR"/>
    <property type="match status" value="1"/>
</dbReference>
<dbReference type="PANTHER" id="PTHR43790">
    <property type="entry name" value="CARBOHYDRATE TRANSPORT ATP-BINDING PROTEIN MG119-RELATED"/>
    <property type="match status" value="1"/>
</dbReference>
<reference evidence="7" key="1">
    <citation type="journal article" date="2019" name="Int. J. Syst. Evol. Microbiol.">
        <title>The Global Catalogue of Microorganisms (GCM) 10K type strain sequencing project: providing services to taxonomists for standard genome sequencing and annotation.</title>
        <authorList>
            <consortium name="The Broad Institute Genomics Platform"/>
            <consortium name="The Broad Institute Genome Sequencing Center for Infectious Disease"/>
            <person name="Wu L."/>
            <person name="Ma J."/>
        </authorList>
    </citation>
    <scope>NUCLEOTIDE SEQUENCE [LARGE SCALE GENOMIC DNA]</scope>
    <source>
        <strain evidence="7">SYNS20</strain>
    </source>
</reference>
<dbReference type="SMART" id="SM00382">
    <property type="entry name" value="AAA"/>
    <property type="match status" value="2"/>
</dbReference>
<evidence type="ECO:0000259" key="5">
    <source>
        <dbReference type="PROSITE" id="PS50893"/>
    </source>
</evidence>
<dbReference type="InterPro" id="IPR027417">
    <property type="entry name" value="P-loop_NTPase"/>
</dbReference>
<dbReference type="InterPro" id="IPR050107">
    <property type="entry name" value="ABC_carbohydrate_import_ATPase"/>
</dbReference>
<dbReference type="CDD" id="cd03216">
    <property type="entry name" value="ABC_Carb_Monos_I"/>
    <property type="match status" value="1"/>
</dbReference>
<keyword evidence="4 6" id="KW-0067">ATP-binding</keyword>
<dbReference type="PROSITE" id="PS50893">
    <property type="entry name" value="ABC_TRANSPORTER_2"/>
    <property type="match status" value="2"/>
</dbReference>
<gene>
    <name evidence="6" type="ORF">ACFQVC_36340</name>
</gene>
<dbReference type="RefSeq" id="WP_381838803.1">
    <property type="nucleotide sequence ID" value="NZ_JBHTCF010000023.1"/>
</dbReference>
<keyword evidence="3" id="KW-0547">Nucleotide-binding</keyword>
<keyword evidence="1" id="KW-0813">Transport</keyword>